<name>A0A976M8Z2_THEOR</name>
<protein>
    <recommendedName>
        <fullName evidence="3">RRM domain-containing protein</fullName>
    </recommendedName>
</protein>
<organism evidence="1 2">
    <name type="scientific">Theileria orientalis</name>
    <dbReference type="NCBI Taxonomy" id="68886"/>
    <lineage>
        <taxon>Eukaryota</taxon>
        <taxon>Sar</taxon>
        <taxon>Alveolata</taxon>
        <taxon>Apicomplexa</taxon>
        <taxon>Aconoidasida</taxon>
        <taxon>Piroplasmida</taxon>
        <taxon>Theileriidae</taxon>
        <taxon>Theileria</taxon>
    </lineage>
</organism>
<accession>A0A976M8Z2</accession>
<evidence type="ECO:0008006" key="3">
    <source>
        <dbReference type="Google" id="ProtNLM"/>
    </source>
</evidence>
<sequence length="319" mass="36923">MRTRFGYPFGKALALVDQVTPNFDFKFDKSNTKPSNLRESNSNGSLSFLYSSIVDNLPRDTSVFLCDEHDVSCFVEQCERLLTLPEDLRRLSNPELLNRIVSVTGFTNSYGRLELSQVIQNSTNVKVDPKNIIFRFKDNGDQDSLAWVICDSVKHANTIISKLQEVPVPKRYQYGNLMGAAFLYSSRSSFFLSDPSLDFITKRSKYQVFTMGWHSDVDESEMKNLADSLKYYPKNIKMHKIKSKEENTTETCAFLEFDNMRNAKKIMHRLQIIKKRWKIADNSPFYAYPKMADVLWKSQNGDYKTDEKFSGDLDEPVEY</sequence>
<evidence type="ECO:0000313" key="1">
    <source>
        <dbReference type="EMBL" id="UKJ89914.2"/>
    </source>
</evidence>
<proteinExistence type="predicted"/>
<dbReference type="AlphaFoldDB" id="A0A976M8Z2"/>
<evidence type="ECO:0000313" key="2">
    <source>
        <dbReference type="Proteomes" id="UP000244803"/>
    </source>
</evidence>
<dbReference type="Proteomes" id="UP000244803">
    <property type="component" value="Chromosome 4"/>
</dbReference>
<dbReference type="OrthoDB" id="449286at2759"/>
<gene>
    <name evidence="1" type="ORF">MACJ_003168</name>
</gene>
<reference evidence="1" key="1">
    <citation type="submission" date="2022-07" db="EMBL/GenBank/DDBJ databases">
        <title>Evaluation of T. orientalis genome assembly methods using nanopore sequencing and analysis of variation between genomes.</title>
        <authorList>
            <person name="Yam J."/>
            <person name="Micallef M.L."/>
            <person name="Liu M."/>
            <person name="Djordjevic S.P."/>
            <person name="Bogema D.R."/>
            <person name="Jenkins C."/>
        </authorList>
    </citation>
    <scope>NUCLEOTIDE SEQUENCE</scope>
    <source>
        <strain evidence="1">Fish Creek</strain>
    </source>
</reference>
<dbReference type="EMBL" id="CP056067">
    <property type="protein sequence ID" value="UKJ89914.2"/>
    <property type="molecule type" value="Genomic_DNA"/>
</dbReference>